<dbReference type="CDD" id="cd09874">
    <property type="entry name" value="PIN_MT3492-like"/>
    <property type="match status" value="1"/>
</dbReference>
<dbReference type="InterPro" id="IPR002716">
    <property type="entry name" value="PIN_dom"/>
</dbReference>
<dbReference type="SUPFAM" id="SSF88723">
    <property type="entry name" value="PIN domain-like"/>
    <property type="match status" value="1"/>
</dbReference>
<dbReference type="Proteomes" id="UP000697998">
    <property type="component" value="Unassembled WGS sequence"/>
</dbReference>
<organism evidence="2 3">
    <name type="scientific">Candidatus Accumulibacter proximus</name>
    <dbReference type="NCBI Taxonomy" id="2954385"/>
    <lineage>
        <taxon>Bacteria</taxon>
        <taxon>Pseudomonadati</taxon>
        <taxon>Pseudomonadota</taxon>
        <taxon>Betaproteobacteria</taxon>
        <taxon>Candidatus Accumulibacter</taxon>
    </lineage>
</organism>
<protein>
    <submittedName>
        <fullName evidence="2">Type II toxin-antitoxin system VapC family toxin</fullName>
    </submittedName>
</protein>
<evidence type="ECO:0000313" key="3">
    <source>
        <dbReference type="Proteomes" id="UP000697998"/>
    </source>
</evidence>
<dbReference type="Pfam" id="PF01850">
    <property type="entry name" value="PIN"/>
    <property type="match status" value="1"/>
</dbReference>
<proteinExistence type="predicted"/>
<dbReference type="InterPro" id="IPR029060">
    <property type="entry name" value="PIN-like_dom_sf"/>
</dbReference>
<gene>
    <name evidence="2" type="ORF">IPJ27_00605</name>
</gene>
<dbReference type="Gene3D" id="3.40.50.1010">
    <property type="entry name" value="5'-nuclease"/>
    <property type="match status" value="1"/>
</dbReference>
<name>A0A935UEA6_9PROT</name>
<evidence type="ECO:0000313" key="2">
    <source>
        <dbReference type="EMBL" id="MBK7673372.1"/>
    </source>
</evidence>
<dbReference type="EMBL" id="JADJMH010000001">
    <property type="protein sequence ID" value="MBK7673372.1"/>
    <property type="molecule type" value="Genomic_DNA"/>
</dbReference>
<dbReference type="AlphaFoldDB" id="A0A935UEA6"/>
<evidence type="ECO:0000259" key="1">
    <source>
        <dbReference type="Pfam" id="PF01850"/>
    </source>
</evidence>
<sequence length="141" mass="14816">MIYLDTSAAVPMFVPEPASPAIDAWFESCTEPLVSSDWIVTEFSSALSIKVRKGEISARQAQAAWKDFDAFCKSGLRLLPVSRKAFSAAAGMARNPASGLRSGDALHLAMALEAGVSGIATADETLARNAKTNGLAVSRIA</sequence>
<accession>A0A935UEA6</accession>
<comment type="caution">
    <text evidence="2">The sequence shown here is derived from an EMBL/GenBank/DDBJ whole genome shotgun (WGS) entry which is preliminary data.</text>
</comment>
<reference evidence="2 3" key="1">
    <citation type="submission" date="2020-10" db="EMBL/GenBank/DDBJ databases">
        <title>Connecting structure to function with the recovery of over 1000 high-quality activated sludge metagenome-assembled genomes encoding full-length rRNA genes using long-read sequencing.</title>
        <authorList>
            <person name="Singleton C.M."/>
            <person name="Petriglieri F."/>
            <person name="Kristensen J.M."/>
            <person name="Kirkegaard R.H."/>
            <person name="Michaelsen T.Y."/>
            <person name="Andersen M.H."/>
            <person name="Karst S.M."/>
            <person name="Dueholm M.S."/>
            <person name="Nielsen P.H."/>
            <person name="Albertsen M."/>
        </authorList>
    </citation>
    <scope>NUCLEOTIDE SEQUENCE [LARGE SCALE GENOMIC DNA]</scope>
    <source>
        <strain evidence="2">EsbW_18-Q3-R4-48_BATAC.285</strain>
    </source>
</reference>
<feature type="domain" description="PIN" evidence="1">
    <location>
        <begin position="2"/>
        <end position="131"/>
    </location>
</feature>